<keyword evidence="1" id="KW-0472">Membrane</keyword>
<feature type="transmembrane region" description="Helical" evidence="1">
    <location>
        <begin position="57"/>
        <end position="76"/>
    </location>
</feature>
<proteinExistence type="predicted"/>
<name>A0A1Y6CS51_9PROT</name>
<accession>A0A1Y6CS51</accession>
<dbReference type="RefSeq" id="WP_085127254.1">
    <property type="nucleotide sequence ID" value="NZ_FWZX01000052.1"/>
</dbReference>
<dbReference type="InterPro" id="IPR046739">
    <property type="entry name" value="DUF6789"/>
</dbReference>
<keyword evidence="1" id="KW-0812">Transmembrane</keyword>
<dbReference type="Pfam" id="PF20587">
    <property type="entry name" value="DUF6789"/>
    <property type="match status" value="1"/>
</dbReference>
<evidence type="ECO:0000256" key="1">
    <source>
        <dbReference type="SAM" id="Phobius"/>
    </source>
</evidence>
<sequence length="159" mass="16838">MNVYTRGMISGFFATVALSLLMMIKSKMGMIPEFDIISMLGAMAGHVVGVTDWNVGWLLHFLIGTLVWGPSFARLHDRLPGTSSIMRGVVFGVLAWLLMMGLLMPMAGAGFFGRSLGVVAPSLALVLHLEFGTVLGLAYGRLGTLRHLSAGGVGVSGVD</sequence>
<evidence type="ECO:0008006" key="4">
    <source>
        <dbReference type="Google" id="ProtNLM"/>
    </source>
</evidence>
<reference evidence="2 3" key="1">
    <citation type="submission" date="2017-04" db="EMBL/GenBank/DDBJ databases">
        <authorList>
            <person name="Afonso C.L."/>
            <person name="Miller P.J."/>
            <person name="Scott M.A."/>
            <person name="Spackman E."/>
            <person name="Goraichik I."/>
            <person name="Dimitrov K.M."/>
            <person name="Suarez D.L."/>
            <person name="Swayne D.E."/>
        </authorList>
    </citation>
    <scope>NUCLEOTIDE SEQUENCE [LARGE SCALE GENOMIC DNA]</scope>
    <source>
        <strain evidence="2 3">USBA 355</strain>
    </source>
</reference>
<gene>
    <name evidence="2" type="ORF">SAMN05428998_15214</name>
</gene>
<feature type="transmembrane region" description="Helical" evidence="1">
    <location>
        <begin position="118"/>
        <end position="139"/>
    </location>
</feature>
<protein>
    <recommendedName>
        <fullName evidence="4">DUF1440 domain-containing protein</fullName>
    </recommendedName>
</protein>
<feature type="transmembrane region" description="Helical" evidence="1">
    <location>
        <begin position="6"/>
        <end position="24"/>
    </location>
</feature>
<organism evidence="2 3">
    <name type="scientific">Tistlia consotensis USBA 355</name>
    <dbReference type="NCBI Taxonomy" id="560819"/>
    <lineage>
        <taxon>Bacteria</taxon>
        <taxon>Pseudomonadati</taxon>
        <taxon>Pseudomonadota</taxon>
        <taxon>Alphaproteobacteria</taxon>
        <taxon>Rhodospirillales</taxon>
        <taxon>Rhodovibrionaceae</taxon>
        <taxon>Tistlia</taxon>
    </lineage>
</organism>
<feature type="transmembrane region" description="Helical" evidence="1">
    <location>
        <begin position="88"/>
        <end position="112"/>
    </location>
</feature>
<dbReference type="AlphaFoldDB" id="A0A1Y6CS51"/>
<evidence type="ECO:0000313" key="2">
    <source>
        <dbReference type="EMBL" id="SMF83996.1"/>
    </source>
</evidence>
<dbReference type="EMBL" id="FWZX01000052">
    <property type="protein sequence ID" value="SMF83996.1"/>
    <property type="molecule type" value="Genomic_DNA"/>
</dbReference>
<evidence type="ECO:0000313" key="3">
    <source>
        <dbReference type="Proteomes" id="UP000192917"/>
    </source>
</evidence>
<dbReference type="STRING" id="560819.SAMN05428998_15214"/>
<keyword evidence="3" id="KW-1185">Reference proteome</keyword>
<dbReference type="Proteomes" id="UP000192917">
    <property type="component" value="Unassembled WGS sequence"/>
</dbReference>
<keyword evidence="1" id="KW-1133">Transmembrane helix</keyword>